<evidence type="ECO:0000256" key="2">
    <source>
        <dbReference type="ARBA" id="ARBA00004733"/>
    </source>
</evidence>
<gene>
    <name evidence="9" type="primary">trpA</name>
    <name evidence="11" type="ORF">EHQ30_01820</name>
</gene>
<dbReference type="Pfam" id="PF00290">
    <property type="entry name" value="Trp_syntA"/>
    <property type="match status" value="1"/>
</dbReference>
<dbReference type="PANTHER" id="PTHR43406">
    <property type="entry name" value="TRYPTOPHAN SYNTHASE, ALPHA CHAIN"/>
    <property type="match status" value="1"/>
</dbReference>
<dbReference type="RefSeq" id="WP_100791620.1">
    <property type="nucleotide sequence ID" value="NZ_NPDQ01000007.1"/>
</dbReference>
<dbReference type="EMBL" id="RQFP01000001">
    <property type="protein sequence ID" value="TGK95400.1"/>
    <property type="molecule type" value="Genomic_DNA"/>
</dbReference>
<dbReference type="Proteomes" id="UP000297891">
    <property type="component" value="Unassembled WGS sequence"/>
</dbReference>
<comment type="catalytic activity">
    <reaction evidence="8 9">
        <text>(1S,2R)-1-C-(indol-3-yl)glycerol 3-phosphate + L-serine = D-glyceraldehyde 3-phosphate + L-tryptophan + H2O</text>
        <dbReference type="Rhea" id="RHEA:10532"/>
        <dbReference type="ChEBI" id="CHEBI:15377"/>
        <dbReference type="ChEBI" id="CHEBI:33384"/>
        <dbReference type="ChEBI" id="CHEBI:57912"/>
        <dbReference type="ChEBI" id="CHEBI:58866"/>
        <dbReference type="ChEBI" id="CHEBI:59776"/>
        <dbReference type="EC" id="4.2.1.20"/>
    </reaction>
</comment>
<comment type="subunit">
    <text evidence="3 9">Tetramer of two alpha and two beta chains.</text>
</comment>
<keyword evidence="6 9" id="KW-0057">Aromatic amino acid biosynthesis</keyword>
<evidence type="ECO:0000256" key="8">
    <source>
        <dbReference type="ARBA" id="ARBA00049047"/>
    </source>
</evidence>
<dbReference type="InterPro" id="IPR018204">
    <property type="entry name" value="Trp_synthase_alpha_AS"/>
</dbReference>
<keyword evidence="5 9" id="KW-0822">Tryptophan biosynthesis</keyword>
<dbReference type="GO" id="GO:0004834">
    <property type="term" value="F:tryptophan synthase activity"/>
    <property type="evidence" value="ECO:0007669"/>
    <property type="project" value="UniProtKB-UniRule"/>
</dbReference>
<organism evidence="11 12">
    <name type="scientific">Leptospira brenneri</name>
    <dbReference type="NCBI Taxonomy" id="2023182"/>
    <lineage>
        <taxon>Bacteria</taxon>
        <taxon>Pseudomonadati</taxon>
        <taxon>Spirochaetota</taxon>
        <taxon>Spirochaetia</taxon>
        <taxon>Leptospirales</taxon>
        <taxon>Leptospiraceae</taxon>
        <taxon>Leptospira</taxon>
    </lineage>
</organism>
<evidence type="ECO:0000313" key="12">
    <source>
        <dbReference type="Proteomes" id="UP000297891"/>
    </source>
</evidence>
<evidence type="ECO:0000313" key="11">
    <source>
        <dbReference type="EMBL" id="TGK95400.1"/>
    </source>
</evidence>
<evidence type="ECO:0000256" key="1">
    <source>
        <dbReference type="ARBA" id="ARBA00003365"/>
    </source>
</evidence>
<accession>A0A2M9XZ18</accession>
<comment type="function">
    <text evidence="1 9">The alpha subunit is responsible for the aldol cleavage of indoleglycerol phosphate to indole and glyceraldehyde 3-phosphate.</text>
</comment>
<evidence type="ECO:0000256" key="4">
    <source>
        <dbReference type="ARBA" id="ARBA00022605"/>
    </source>
</evidence>
<dbReference type="HAMAP" id="MF_00131">
    <property type="entry name" value="Trp_synth_alpha"/>
    <property type="match status" value="1"/>
</dbReference>
<feature type="active site" description="Proton acceptor" evidence="9">
    <location>
        <position position="47"/>
    </location>
</feature>
<dbReference type="InterPro" id="IPR013785">
    <property type="entry name" value="Aldolase_TIM"/>
</dbReference>
<dbReference type="SUPFAM" id="SSF51366">
    <property type="entry name" value="Ribulose-phoshate binding barrel"/>
    <property type="match status" value="1"/>
</dbReference>
<comment type="similarity">
    <text evidence="9 10">Belongs to the TrpA family.</text>
</comment>
<dbReference type="PROSITE" id="PS00167">
    <property type="entry name" value="TRP_SYNTHASE_ALPHA"/>
    <property type="match status" value="1"/>
</dbReference>
<keyword evidence="7 9" id="KW-0456">Lyase</keyword>
<comment type="caution">
    <text evidence="11">The sequence shown here is derived from an EMBL/GenBank/DDBJ whole genome shotgun (WGS) entry which is preliminary data.</text>
</comment>
<dbReference type="OrthoDB" id="9804578at2"/>
<evidence type="ECO:0000256" key="6">
    <source>
        <dbReference type="ARBA" id="ARBA00023141"/>
    </source>
</evidence>
<dbReference type="InterPro" id="IPR011060">
    <property type="entry name" value="RibuloseP-bd_barrel"/>
</dbReference>
<proteinExistence type="inferred from homology"/>
<comment type="pathway">
    <text evidence="2 9">Amino-acid biosynthesis; L-tryptophan biosynthesis; L-tryptophan from chorismate: step 5/5.</text>
</comment>
<evidence type="ECO:0000256" key="5">
    <source>
        <dbReference type="ARBA" id="ARBA00022822"/>
    </source>
</evidence>
<dbReference type="EC" id="4.2.1.20" evidence="9"/>
<name>A0A2M9XZ18_9LEPT</name>
<dbReference type="Gene3D" id="3.20.20.70">
    <property type="entry name" value="Aldolase class I"/>
    <property type="match status" value="1"/>
</dbReference>
<dbReference type="UniPathway" id="UPA00035">
    <property type="reaction ID" value="UER00044"/>
</dbReference>
<dbReference type="NCBIfam" id="TIGR00262">
    <property type="entry name" value="trpA"/>
    <property type="match status" value="1"/>
</dbReference>
<dbReference type="CDD" id="cd04724">
    <property type="entry name" value="Tryptophan_synthase_alpha"/>
    <property type="match status" value="1"/>
</dbReference>
<protein>
    <recommendedName>
        <fullName evidence="9">Tryptophan synthase alpha chain</fullName>
        <ecNumber evidence="9">4.2.1.20</ecNumber>
    </recommendedName>
</protein>
<sequence length="266" mass="29715">MSKIKSLFESGKFKSAFIPYFTLGDPNYNDSIEFGKTILDNGADILELGIPFSDPVADGPVIQRAVARSLKNRFSFDEIFRVTKAIHDHKPETPLVYLTYFNPIYHCGISKFLDRAKESGIIGLVIPDLPFDTDESETLFRELKARDMDLIHLVTPASEKKRIQALSKTSSGFIYYVTSFGVTGERREFSVDLQERIRFLKETIRLPICAGFGISTPDQANQISQYADGIIIGSAIQRVIEENGTDRSKAVSALADYISKIRAAIS</sequence>
<reference evidence="11" key="1">
    <citation type="journal article" date="2019" name="PLoS Negl. Trop. Dis.">
        <title>Revisiting the worldwide diversity of Leptospira species in the environment.</title>
        <authorList>
            <person name="Vincent A.T."/>
            <person name="Schiettekatte O."/>
            <person name="Bourhy P."/>
            <person name="Veyrier F.J."/>
            <person name="Picardeau M."/>
        </authorList>
    </citation>
    <scope>NUCLEOTIDE SEQUENCE [LARGE SCALE GENOMIC DNA]</scope>
    <source>
        <strain evidence="11">201800277</strain>
    </source>
</reference>
<dbReference type="PANTHER" id="PTHR43406:SF1">
    <property type="entry name" value="TRYPTOPHAN SYNTHASE ALPHA CHAIN, CHLOROPLASTIC"/>
    <property type="match status" value="1"/>
</dbReference>
<evidence type="ECO:0000256" key="10">
    <source>
        <dbReference type="RuleBase" id="RU003662"/>
    </source>
</evidence>
<keyword evidence="12" id="KW-1185">Reference proteome</keyword>
<feature type="active site" description="Proton acceptor" evidence="9">
    <location>
        <position position="58"/>
    </location>
</feature>
<evidence type="ECO:0000256" key="9">
    <source>
        <dbReference type="HAMAP-Rule" id="MF_00131"/>
    </source>
</evidence>
<evidence type="ECO:0000256" key="3">
    <source>
        <dbReference type="ARBA" id="ARBA00011270"/>
    </source>
</evidence>
<dbReference type="InterPro" id="IPR002028">
    <property type="entry name" value="Trp_synthase_suA"/>
</dbReference>
<dbReference type="GO" id="GO:0005829">
    <property type="term" value="C:cytosol"/>
    <property type="evidence" value="ECO:0007669"/>
    <property type="project" value="TreeGrafter"/>
</dbReference>
<evidence type="ECO:0000256" key="7">
    <source>
        <dbReference type="ARBA" id="ARBA00023239"/>
    </source>
</evidence>
<keyword evidence="4 9" id="KW-0028">Amino-acid biosynthesis</keyword>
<dbReference type="AlphaFoldDB" id="A0A2M9XZ18"/>
<dbReference type="FunFam" id="3.20.20.70:FF:000037">
    <property type="entry name" value="Tryptophan synthase alpha chain"/>
    <property type="match status" value="1"/>
</dbReference>